<dbReference type="RefSeq" id="WP_224192279.1">
    <property type="nucleotide sequence ID" value="NZ_JAIRAU010000016.1"/>
</dbReference>
<feature type="compositionally biased region" description="Low complexity" evidence="1">
    <location>
        <begin position="46"/>
        <end position="71"/>
    </location>
</feature>
<feature type="compositionally biased region" description="Low complexity" evidence="1">
    <location>
        <begin position="79"/>
        <end position="145"/>
    </location>
</feature>
<dbReference type="EMBL" id="JAIRAU010000016">
    <property type="protein sequence ID" value="MBZ5710511.1"/>
    <property type="molecule type" value="Genomic_DNA"/>
</dbReference>
<dbReference type="Proteomes" id="UP001139031">
    <property type="component" value="Unassembled WGS sequence"/>
</dbReference>
<name>A0ABS7TQM1_9BACT</name>
<feature type="region of interest" description="Disordered" evidence="1">
    <location>
        <begin position="39"/>
        <end position="145"/>
    </location>
</feature>
<protein>
    <submittedName>
        <fullName evidence="2">Uncharacterized protein</fullName>
    </submittedName>
</protein>
<organism evidence="2 3">
    <name type="scientific">Nannocystis pusilla</name>
    <dbReference type="NCBI Taxonomy" id="889268"/>
    <lineage>
        <taxon>Bacteria</taxon>
        <taxon>Pseudomonadati</taxon>
        <taxon>Myxococcota</taxon>
        <taxon>Polyangia</taxon>
        <taxon>Nannocystales</taxon>
        <taxon>Nannocystaceae</taxon>
        <taxon>Nannocystis</taxon>
    </lineage>
</organism>
<evidence type="ECO:0000256" key="1">
    <source>
        <dbReference type="SAM" id="MobiDB-lite"/>
    </source>
</evidence>
<comment type="caution">
    <text evidence="2">The sequence shown here is derived from an EMBL/GenBank/DDBJ whole genome shotgun (WGS) entry which is preliminary data.</text>
</comment>
<evidence type="ECO:0000313" key="3">
    <source>
        <dbReference type="Proteomes" id="UP001139031"/>
    </source>
</evidence>
<accession>A0ABS7TQM1</accession>
<evidence type="ECO:0000313" key="2">
    <source>
        <dbReference type="EMBL" id="MBZ5710511.1"/>
    </source>
</evidence>
<proteinExistence type="predicted"/>
<sequence>MAFKTSHHERALAAAAGLVGRPRLRAGLVLTLIAACGPGPNEGETDAPSDGSTGSSAADTTAPATTSSSAGGSEGLTGTGAEEATTTATTSTSGEGTTSSGEATLLTDATTLATTTSSASSTTDETDSGATTDDGTGSTSTGELGDCVDLRTGEIDWVCCERQEWLPAPQCTPWGPPAPPAALGERLQRARAARGRWV</sequence>
<reference evidence="2" key="1">
    <citation type="submission" date="2021-08" db="EMBL/GenBank/DDBJ databases">
        <authorList>
            <person name="Stevens D.C."/>
        </authorList>
    </citation>
    <scope>NUCLEOTIDE SEQUENCE</scope>
    <source>
        <strain evidence="2">DSM 53165</strain>
    </source>
</reference>
<keyword evidence="3" id="KW-1185">Reference proteome</keyword>
<gene>
    <name evidence="2" type="ORF">K7C98_14725</name>
</gene>